<proteinExistence type="predicted"/>
<organism evidence="1 2">
    <name type="scientific">Treponema denticola (strain ATCC 35405 / DSM 14222 / CIP 103919 / JCM 8153 / KCTC 15104)</name>
    <dbReference type="NCBI Taxonomy" id="243275"/>
    <lineage>
        <taxon>Bacteria</taxon>
        <taxon>Pseudomonadati</taxon>
        <taxon>Spirochaetota</taxon>
        <taxon>Spirochaetia</taxon>
        <taxon>Spirochaetales</taxon>
        <taxon>Treponemataceae</taxon>
        <taxon>Treponema</taxon>
    </lineage>
</organism>
<sequence>MGEPFMITNLFIIISGARIFLLQKILELLPELVKARYKEFLQLYHSPILFTKRVTENTHYLKTRIYKWQTAKL</sequence>
<dbReference type="EMBL" id="AE017226">
    <property type="protein sequence ID" value="AAS11650.1"/>
    <property type="molecule type" value="Genomic_DNA"/>
</dbReference>
<keyword evidence="2" id="KW-1185">Reference proteome</keyword>
<dbReference type="PATRIC" id="fig|243275.7.peg.1120"/>
<dbReference type="Proteomes" id="UP000008212">
    <property type="component" value="Chromosome"/>
</dbReference>
<reference evidence="1 2" key="1">
    <citation type="journal article" date="2004" name="Proc. Natl. Acad. Sci. U.S.A.">
        <title>Comparison of the genome of the oral pathogen Treponema denticola with other spirochete genomes.</title>
        <authorList>
            <person name="Seshadri R."/>
            <person name="Myers G.S."/>
            <person name="Tettelin H."/>
            <person name="Eisen J.A."/>
            <person name="Heidelberg J.F."/>
            <person name="Dodson R.J."/>
            <person name="Davidsen T.M."/>
            <person name="DeBoy R.T."/>
            <person name="Fouts D.E."/>
            <person name="Haft D.H."/>
            <person name="Selengut J."/>
            <person name="Ren Q."/>
            <person name="Brinkac L.M."/>
            <person name="Madupu R."/>
            <person name="Kolonay J."/>
            <person name="Durkin S.A."/>
            <person name="Daugherty S.C."/>
            <person name="Shetty J."/>
            <person name="Shvartsbeyn A."/>
            <person name="Gebregeorgis E."/>
            <person name="Geer K."/>
            <person name="Tsegaye G."/>
            <person name="Malek J."/>
            <person name="Ayodeji B."/>
            <person name="Shatsman S."/>
            <person name="McLeod M.P."/>
            <person name="Smajs D."/>
            <person name="Howell J.K."/>
            <person name="Pal S."/>
            <person name="Amin A."/>
            <person name="Vashisth P."/>
            <person name="McNeill T.Z."/>
            <person name="Xiang Q."/>
            <person name="Sodergren E."/>
            <person name="Baca E."/>
            <person name="Weinstock G.M."/>
            <person name="Norris S.J."/>
            <person name="Fraser C.M."/>
            <person name="Paulsen I.T."/>
        </authorList>
    </citation>
    <scope>NUCLEOTIDE SEQUENCE [LARGE SCALE GENOMIC DNA]</scope>
    <source>
        <strain evidence="2">ATCC 35405 / DSM 14222 / CIP 103919 / JCM 8153 / KCTC 15104</strain>
    </source>
</reference>
<dbReference type="AlphaFoldDB" id="Q73NJ1"/>
<accession>Q73NJ1</accession>
<dbReference type="PaxDb" id="243275-TDE_1161"/>
<evidence type="ECO:0000313" key="1">
    <source>
        <dbReference type="EMBL" id="AAS11650.1"/>
    </source>
</evidence>
<dbReference type="KEGG" id="tde:TDE_1161"/>
<dbReference type="RefSeq" id="WP_010956907.1">
    <property type="nucleotide sequence ID" value="NC_002967.9"/>
</dbReference>
<gene>
    <name evidence="1" type="ordered locus">TDE_1161</name>
</gene>
<evidence type="ECO:0000313" key="2">
    <source>
        <dbReference type="Proteomes" id="UP000008212"/>
    </source>
</evidence>
<dbReference type="STRING" id="243275.TDE_1161"/>
<dbReference type="HOGENOM" id="CLU_2703741_0_0_12"/>
<name>Q73NJ1_TREDE</name>
<dbReference type="GeneID" id="2741493"/>
<protein>
    <submittedName>
        <fullName evidence="1">Uncharacterized protein</fullName>
    </submittedName>
</protein>